<dbReference type="Pfam" id="PF04055">
    <property type="entry name" value="Radical_SAM"/>
    <property type="match status" value="1"/>
</dbReference>
<dbReference type="GO" id="GO:0003824">
    <property type="term" value="F:catalytic activity"/>
    <property type="evidence" value="ECO:0007669"/>
    <property type="project" value="InterPro"/>
</dbReference>
<organism evidence="8 9">
    <name type="scientific">Candidatus Merdivivens pullicola</name>
    <dbReference type="NCBI Taxonomy" id="2840872"/>
    <lineage>
        <taxon>Bacteria</taxon>
        <taxon>Pseudomonadati</taxon>
        <taxon>Bacteroidota</taxon>
        <taxon>Bacteroidia</taxon>
        <taxon>Bacteroidales</taxon>
        <taxon>Muribaculaceae</taxon>
        <taxon>Muribaculaceae incertae sedis</taxon>
        <taxon>Candidatus Merdivivens</taxon>
    </lineage>
</organism>
<accession>A0A9D9NH49</accession>
<dbReference type="EMBL" id="JADIMA010000057">
    <property type="protein sequence ID" value="MBO8473150.1"/>
    <property type="molecule type" value="Genomic_DNA"/>
</dbReference>
<evidence type="ECO:0000256" key="4">
    <source>
        <dbReference type="ARBA" id="ARBA00022723"/>
    </source>
</evidence>
<protein>
    <submittedName>
        <fullName evidence="8">Radical SAM protein</fullName>
    </submittedName>
</protein>
<keyword evidence="6" id="KW-0411">Iron-sulfur</keyword>
<dbReference type="CDD" id="cd01335">
    <property type="entry name" value="Radical_SAM"/>
    <property type="match status" value="1"/>
</dbReference>
<dbReference type="GO" id="GO:0051539">
    <property type="term" value="F:4 iron, 4 sulfur cluster binding"/>
    <property type="evidence" value="ECO:0007669"/>
    <property type="project" value="UniProtKB-KW"/>
</dbReference>
<dbReference type="AlphaFoldDB" id="A0A9D9NH49"/>
<evidence type="ECO:0000313" key="8">
    <source>
        <dbReference type="EMBL" id="MBO8473150.1"/>
    </source>
</evidence>
<evidence type="ECO:0000259" key="7">
    <source>
        <dbReference type="PROSITE" id="PS51918"/>
    </source>
</evidence>
<gene>
    <name evidence="8" type="ORF">IAB81_05915</name>
</gene>
<evidence type="ECO:0000256" key="3">
    <source>
        <dbReference type="ARBA" id="ARBA00022691"/>
    </source>
</evidence>
<reference evidence="8" key="2">
    <citation type="journal article" date="2021" name="PeerJ">
        <title>Extensive microbial diversity within the chicken gut microbiome revealed by metagenomics and culture.</title>
        <authorList>
            <person name="Gilroy R."/>
            <person name="Ravi A."/>
            <person name="Getino M."/>
            <person name="Pursley I."/>
            <person name="Horton D.L."/>
            <person name="Alikhan N.F."/>
            <person name="Baker D."/>
            <person name="Gharbi K."/>
            <person name="Hall N."/>
            <person name="Watson M."/>
            <person name="Adriaenssens E.M."/>
            <person name="Foster-Nyarko E."/>
            <person name="Jarju S."/>
            <person name="Secka A."/>
            <person name="Antonio M."/>
            <person name="Oren A."/>
            <person name="Chaudhuri R.R."/>
            <person name="La Ragione R."/>
            <person name="Hildebrand F."/>
            <person name="Pallen M.J."/>
        </authorList>
    </citation>
    <scope>NUCLEOTIDE SEQUENCE</scope>
    <source>
        <strain evidence="8">B1-8020</strain>
    </source>
</reference>
<comment type="caution">
    <text evidence="8">The sequence shown here is derived from an EMBL/GenBank/DDBJ whole genome shotgun (WGS) entry which is preliminary data.</text>
</comment>
<name>A0A9D9NH49_9BACT</name>
<dbReference type="Gene3D" id="3.20.20.70">
    <property type="entry name" value="Aldolase class I"/>
    <property type="match status" value="1"/>
</dbReference>
<dbReference type="InterPro" id="IPR058240">
    <property type="entry name" value="rSAM_sf"/>
</dbReference>
<dbReference type="PANTHER" id="PTHR43787:SF11">
    <property type="entry name" value="UPF0026 PROTEIN SLR1464"/>
    <property type="match status" value="1"/>
</dbReference>
<dbReference type="InterPro" id="IPR040084">
    <property type="entry name" value="GTPase_Obg"/>
</dbReference>
<evidence type="ECO:0000256" key="5">
    <source>
        <dbReference type="ARBA" id="ARBA00023004"/>
    </source>
</evidence>
<dbReference type="SFLD" id="SFLDG01083">
    <property type="entry name" value="Uncharacterised_Radical_SAM_Su"/>
    <property type="match status" value="1"/>
</dbReference>
<sequence length="254" mass="28926">MSTALFENIVFGPVSSRRLGVSLGVNLLPRHGKLCNFDCIYCECGWNEEHRDDKVLPTVEQVAAALEARLAEFSSEGKRIDTITFSGNGEPTIHPDFPEIIRRTLELRDRFFPQAKVSVLSNATMIWKKDVRDALMKVDNPILKLDSADIEVVRAVNRPRGEYSIETVLEGMEAFKGDFILQSILFKGSGYDMSDTGRLERWYEIVRRVRPREIMLYTIDRDTPQKGLSKVTVSEMEKIAEPLVKEGFRVQIRG</sequence>
<keyword evidence="5" id="KW-0408">Iron</keyword>
<dbReference type="SUPFAM" id="SSF102114">
    <property type="entry name" value="Radical SAM enzymes"/>
    <property type="match status" value="1"/>
</dbReference>
<comment type="cofactor">
    <cofactor evidence="1">
        <name>[4Fe-4S] cluster</name>
        <dbReference type="ChEBI" id="CHEBI:49883"/>
    </cofactor>
</comment>
<dbReference type="InterPro" id="IPR013785">
    <property type="entry name" value="Aldolase_TIM"/>
</dbReference>
<evidence type="ECO:0000256" key="2">
    <source>
        <dbReference type="ARBA" id="ARBA00022485"/>
    </source>
</evidence>
<dbReference type="Proteomes" id="UP000823604">
    <property type="component" value="Unassembled WGS sequence"/>
</dbReference>
<evidence type="ECO:0000256" key="6">
    <source>
        <dbReference type="ARBA" id="ARBA00023014"/>
    </source>
</evidence>
<feature type="domain" description="Radical SAM core" evidence="7">
    <location>
        <begin position="17"/>
        <end position="249"/>
    </location>
</feature>
<dbReference type="PANTHER" id="PTHR43787">
    <property type="entry name" value="FEMO COFACTOR BIOSYNTHESIS PROTEIN NIFB-RELATED"/>
    <property type="match status" value="1"/>
</dbReference>
<dbReference type="SFLD" id="SFLDS00029">
    <property type="entry name" value="Radical_SAM"/>
    <property type="match status" value="1"/>
</dbReference>
<reference evidence="8" key="1">
    <citation type="submission" date="2020-10" db="EMBL/GenBank/DDBJ databases">
        <authorList>
            <person name="Gilroy R."/>
        </authorList>
    </citation>
    <scope>NUCLEOTIDE SEQUENCE</scope>
    <source>
        <strain evidence="8">B1-8020</strain>
    </source>
</reference>
<dbReference type="PROSITE" id="PS51918">
    <property type="entry name" value="RADICAL_SAM"/>
    <property type="match status" value="1"/>
</dbReference>
<evidence type="ECO:0000256" key="1">
    <source>
        <dbReference type="ARBA" id="ARBA00001966"/>
    </source>
</evidence>
<proteinExistence type="predicted"/>
<dbReference type="InterPro" id="IPR007197">
    <property type="entry name" value="rSAM"/>
</dbReference>
<dbReference type="GO" id="GO:0046872">
    <property type="term" value="F:metal ion binding"/>
    <property type="evidence" value="ECO:0007669"/>
    <property type="project" value="UniProtKB-KW"/>
</dbReference>
<keyword evidence="2" id="KW-0004">4Fe-4S</keyword>
<evidence type="ECO:0000313" key="9">
    <source>
        <dbReference type="Proteomes" id="UP000823604"/>
    </source>
</evidence>
<keyword evidence="4" id="KW-0479">Metal-binding</keyword>
<keyword evidence="3" id="KW-0949">S-adenosyl-L-methionine</keyword>